<name>A0A1M7HMK3_9BACL</name>
<feature type="transmembrane region" description="Helical" evidence="6">
    <location>
        <begin position="12"/>
        <end position="34"/>
    </location>
</feature>
<keyword evidence="5 6" id="KW-0472">Membrane</keyword>
<feature type="transmembrane region" description="Helical" evidence="6">
    <location>
        <begin position="46"/>
        <end position="66"/>
    </location>
</feature>
<gene>
    <name evidence="8" type="ORF">SAMN02745189_01912</name>
</gene>
<dbReference type="EMBL" id="FRCF01000008">
    <property type="protein sequence ID" value="SHM29670.1"/>
    <property type="molecule type" value="Genomic_DNA"/>
</dbReference>
<evidence type="ECO:0000256" key="4">
    <source>
        <dbReference type="ARBA" id="ARBA00022989"/>
    </source>
</evidence>
<evidence type="ECO:0000256" key="1">
    <source>
        <dbReference type="ARBA" id="ARBA00004651"/>
    </source>
</evidence>
<accession>A0A1M7HMK3</accession>
<dbReference type="InterPro" id="IPR010432">
    <property type="entry name" value="RDD"/>
</dbReference>
<evidence type="ECO:0000256" key="3">
    <source>
        <dbReference type="ARBA" id="ARBA00022692"/>
    </source>
</evidence>
<feature type="transmembrane region" description="Helical" evidence="6">
    <location>
        <begin position="92"/>
        <end position="115"/>
    </location>
</feature>
<sequence>MERRSGFWIRLGARLIDGLFMAGVVYFLILIFSLDTQSAAVQAGESALMILYFVLVPVLWFGHTLGKWALGIRIVRDDGSEVNFLTMVIREFLVGLLYAVTLGIGIIVSAFMIGLREDKKSIHDLIAKTKVIYGRA</sequence>
<evidence type="ECO:0000256" key="6">
    <source>
        <dbReference type="SAM" id="Phobius"/>
    </source>
</evidence>
<evidence type="ECO:0000256" key="2">
    <source>
        <dbReference type="ARBA" id="ARBA00022475"/>
    </source>
</evidence>
<keyword evidence="3 6" id="KW-0812">Transmembrane</keyword>
<proteinExistence type="predicted"/>
<dbReference type="Proteomes" id="UP000184206">
    <property type="component" value="Unassembled WGS sequence"/>
</dbReference>
<evidence type="ECO:0000313" key="9">
    <source>
        <dbReference type="Proteomes" id="UP000184206"/>
    </source>
</evidence>
<organism evidence="8 9">
    <name type="scientific">Lacicoccus alkaliphilus DSM 16010</name>
    <dbReference type="NCBI Taxonomy" id="1123231"/>
    <lineage>
        <taxon>Bacteria</taxon>
        <taxon>Bacillati</taxon>
        <taxon>Bacillota</taxon>
        <taxon>Bacilli</taxon>
        <taxon>Bacillales</taxon>
        <taxon>Salinicoccaceae</taxon>
        <taxon>Lacicoccus</taxon>
    </lineage>
</organism>
<dbReference type="STRING" id="1123231.SAMN02745189_01912"/>
<comment type="subcellular location">
    <subcellularLocation>
        <location evidence="1">Cell membrane</location>
        <topology evidence="1">Multi-pass membrane protein</topology>
    </subcellularLocation>
</comment>
<dbReference type="InterPro" id="IPR051791">
    <property type="entry name" value="Pra-immunoreactive"/>
</dbReference>
<evidence type="ECO:0000313" key="8">
    <source>
        <dbReference type="EMBL" id="SHM29670.1"/>
    </source>
</evidence>
<keyword evidence="2" id="KW-1003">Cell membrane</keyword>
<evidence type="ECO:0000259" key="7">
    <source>
        <dbReference type="Pfam" id="PF06271"/>
    </source>
</evidence>
<reference evidence="8 9" key="1">
    <citation type="submission" date="2016-11" db="EMBL/GenBank/DDBJ databases">
        <authorList>
            <person name="Jaros S."/>
            <person name="Januszkiewicz K."/>
            <person name="Wedrychowicz H."/>
        </authorList>
    </citation>
    <scope>NUCLEOTIDE SEQUENCE [LARGE SCALE GENOMIC DNA]</scope>
    <source>
        <strain evidence="8 9">DSM 16010</strain>
    </source>
</reference>
<evidence type="ECO:0000256" key="5">
    <source>
        <dbReference type="ARBA" id="ARBA00023136"/>
    </source>
</evidence>
<keyword evidence="9" id="KW-1185">Reference proteome</keyword>
<dbReference type="AlphaFoldDB" id="A0A1M7HMK3"/>
<keyword evidence="4 6" id="KW-1133">Transmembrane helix</keyword>
<feature type="domain" description="RDD" evidence="7">
    <location>
        <begin position="5"/>
        <end position="128"/>
    </location>
</feature>
<dbReference type="GO" id="GO:0005886">
    <property type="term" value="C:plasma membrane"/>
    <property type="evidence" value="ECO:0007669"/>
    <property type="project" value="UniProtKB-SubCell"/>
</dbReference>
<dbReference type="PANTHER" id="PTHR36115:SF9">
    <property type="entry name" value="LMO1584 PROTEIN"/>
    <property type="match status" value="1"/>
</dbReference>
<dbReference type="Pfam" id="PF06271">
    <property type="entry name" value="RDD"/>
    <property type="match status" value="1"/>
</dbReference>
<protein>
    <submittedName>
        <fullName evidence="8">Uncharacterized membrane protein YckC, RDD family</fullName>
    </submittedName>
</protein>
<dbReference type="PANTHER" id="PTHR36115">
    <property type="entry name" value="PROLINE-RICH ANTIGEN HOMOLOG-RELATED"/>
    <property type="match status" value="1"/>
</dbReference>